<sequence length="267" mass="29205">MSADKPSLGSAIRAALLTGEPKEKIRATRRVARDWRLGRLVFSFPEPMPDRPVWPDGLELLPPTQMPRRGRGGSLRAQVASWHALAHIEFVAIDLALDMAGRFGAQQGEEFVSDFLGVAADEAMHFALLARKLGQFGSLYGALPVHDGLWQAACDTKGDVAARLAVVPMVLEARGLDVTPAMIDRIRQGGDESGALILSRILDDEVRHVGIGVKHFDKVSLTRDECPRKLWQNLVRKHFVGRIKAPFNDSARQAAGLPRGYYAGIAS</sequence>
<keyword evidence="2" id="KW-1185">Reference proteome</keyword>
<dbReference type="PIRSF" id="PIRSF012318">
    <property type="entry name" value="UCP012318"/>
    <property type="match status" value="1"/>
</dbReference>
<dbReference type="Pfam" id="PF04305">
    <property type="entry name" value="DUF455"/>
    <property type="match status" value="1"/>
</dbReference>
<dbReference type="InterPro" id="IPR009078">
    <property type="entry name" value="Ferritin-like_SF"/>
</dbReference>
<dbReference type="EMBL" id="WTYA01000008">
    <property type="protein sequence ID" value="MXP29391.1"/>
    <property type="molecule type" value="Genomic_DNA"/>
</dbReference>
<evidence type="ECO:0000313" key="1">
    <source>
        <dbReference type="EMBL" id="MXP29391.1"/>
    </source>
</evidence>
<gene>
    <name evidence="1" type="ORF">GRI58_11210</name>
</gene>
<name>A0A845AKI3_9SPHN</name>
<dbReference type="InterPro" id="IPR007402">
    <property type="entry name" value="DUF455"/>
</dbReference>
<dbReference type="Proteomes" id="UP000439780">
    <property type="component" value="Unassembled WGS sequence"/>
</dbReference>
<dbReference type="SUPFAM" id="SSF47240">
    <property type="entry name" value="Ferritin-like"/>
    <property type="match status" value="1"/>
</dbReference>
<comment type="caution">
    <text evidence="1">The sequence shown here is derived from an EMBL/GenBank/DDBJ whole genome shotgun (WGS) entry which is preliminary data.</text>
</comment>
<dbReference type="PANTHER" id="PTHR42782">
    <property type="entry name" value="SI:CH73-314G15.3"/>
    <property type="match status" value="1"/>
</dbReference>
<dbReference type="OrthoDB" id="9778629at2"/>
<protein>
    <submittedName>
        <fullName evidence="1">DUF455 family protein</fullName>
    </submittedName>
</protein>
<reference evidence="1 2" key="1">
    <citation type="submission" date="2019-12" db="EMBL/GenBank/DDBJ databases">
        <title>Genomic-based taxomic classification of the family Erythrobacteraceae.</title>
        <authorList>
            <person name="Xu L."/>
        </authorList>
    </citation>
    <scope>NUCLEOTIDE SEQUENCE [LARGE SCALE GENOMIC DNA]</scope>
    <source>
        <strain evidence="1 2">KEMB 9005-328</strain>
    </source>
</reference>
<accession>A0A845AKI3</accession>
<organism evidence="1 2">
    <name type="scientific">Qipengyuania algicida</name>
    <dbReference type="NCBI Taxonomy" id="1836209"/>
    <lineage>
        <taxon>Bacteria</taxon>
        <taxon>Pseudomonadati</taxon>
        <taxon>Pseudomonadota</taxon>
        <taxon>Alphaproteobacteria</taxon>
        <taxon>Sphingomonadales</taxon>
        <taxon>Erythrobacteraceae</taxon>
        <taxon>Qipengyuania</taxon>
    </lineage>
</organism>
<proteinExistence type="predicted"/>
<dbReference type="InterPro" id="IPR011197">
    <property type="entry name" value="UCP012318"/>
</dbReference>
<evidence type="ECO:0000313" key="2">
    <source>
        <dbReference type="Proteomes" id="UP000439780"/>
    </source>
</evidence>
<dbReference type="CDD" id="cd00657">
    <property type="entry name" value="Ferritin_like"/>
    <property type="match status" value="1"/>
</dbReference>
<dbReference type="RefSeq" id="WP_160753691.1">
    <property type="nucleotide sequence ID" value="NZ_WTYA01000008.1"/>
</dbReference>
<dbReference type="AlphaFoldDB" id="A0A845AKI3"/>
<dbReference type="PANTHER" id="PTHR42782:SF4">
    <property type="entry name" value="DUF455 DOMAIN-CONTAINING PROTEIN"/>
    <property type="match status" value="1"/>
</dbReference>